<dbReference type="Proteomes" id="UP000250043">
    <property type="component" value="Unassembled WGS sequence"/>
</dbReference>
<dbReference type="EMBL" id="KV722479">
    <property type="protein sequence ID" value="OCH87617.1"/>
    <property type="molecule type" value="Genomic_DNA"/>
</dbReference>
<dbReference type="AlphaFoldDB" id="A0A8E2AT22"/>
<organism evidence="1 2">
    <name type="scientific">Obba rivulosa</name>
    <dbReference type="NCBI Taxonomy" id="1052685"/>
    <lineage>
        <taxon>Eukaryota</taxon>
        <taxon>Fungi</taxon>
        <taxon>Dikarya</taxon>
        <taxon>Basidiomycota</taxon>
        <taxon>Agaricomycotina</taxon>
        <taxon>Agaricomycetes</taxon>
        <taxon>Polyporales</taxon>
        <taxon>Gelatoporiaceae</taxon>
        <taxon>Obba</taxon>
    </lineage>
</organism>
<proteinExistence type="predicted"/>
<sequence length="167" mass="19077">MAAISKRYITQRGMSKKARSTNLGHADMMVFWFCDQKLEPHATTTGTDLLQHRLNPQSSWHLNWDAVAAVYSISDATVGWVLVHRLYKEVKHKYVGGGYVAKIDRRRFCYEQGRRVSIVVYAGQATISTDLEQGNELIMTKKGEGKQIGAVEGRWKQRKKEQYRGAE</sequence>
<evidence type="ECO:0000313" key="2">
    <source>
        <dbReference type="Proteomes" id="UP000250043"/>
    </source>
</evidence>
<evidence type="ECO:0000313" key="1">
    <source>
        <dbReference type="EMBL" id="OCH87617.1"/>
    </source>
</evidence>
<name>A0A8E2AT22_9APHY</name>
<gene>
    <name evidence="1" type="ORF">OBBRIDRAFT_805943</name>
</gene>
<keyword evidence="2" id="KW-1185">Reference proteome</keyword>
<accession>A0A8E2AT22</accession>
<reference evidence="1 2" key="1">
    <citation type="submission" date="2016-07" db="EMBL/GenBank/DDBJ databases">
        <title>Draft genome of the white-rot fungus Obba rivulosa 3A-2.</title>
        <authorList>
            <consortium name="DOE Joint Genome Institute"/>
            <person name="Miettinen O."/>
            <person name="Riley R."/>
            <person name="Acob R."/>
            <person name="Barry K."/>
            <person name="Cullen D."/>
            <person name="De Vries R."/>
            <person name="Hainaut M."/>
            <person name="Hatakka A."/>
            <person name="Henrissat B."/>
            <person name="Hilden K."/>
            <person name="Kuo R."/>
            <person name="Labutti K."/>
            <person name="Lipzen A."/>
            <person name="Makela M.R."/>
            <person name="Sandor L."/>
            <person name="Spatafora J.W."/>
            <person name="Grigoriev I.V."/>
            <person name="Hibbett D.S."/>
        </authorList>
    </citation>
    <scope>NUCLEOTIDE SEQUENCE [LARGE SCALE GENOMIC DNA]</scope>
    <source>
        <strain evidence="1 2">3A-2</strain>
    </source>
</reference>
<protein>
    <submittedName>
        <fullName evidence="1">Uncharacterized protein</fullName>
    </submittedName>
</protein>